<comment type="subunit">
    <text evidence="9">Monomer.</text>
</comment>
<evidence type="ECO:0000259" key="11">
    <source>
        <dbReference type="SMART" id="SM00642"/>
    </source>
</evidence>
<dbReference type="Pfam" id="PF02806">
    <property type="entry name" value="Alpha-amylase_C"/>
    <property type="match status" value="1"/>
</dbReference>
<dbReference type="InterPro" id="IPR017853">
    <property type="entry name" value="GH"/>
</dbReference>
<dbReference type="InterPro" id="IPR037439">
    <property type="entry name" value="Branching_enzy"/>
</dbReference>
<evidence type="ECO:0000313" key="13">
    <source>
        <dbReference type="Proteomes" id="UP000052008"/>
    </source>
</evidence>
<feature type="domain" description="Glycosyl hydrolase family 13 catalytic" evidence="11">
    <location>
        <begin position="162"/>
        <end position="518"/>
    </location>
</feature>
<keyword evidence="7 9" id="KW-0320">Glycogen biosynthesis</keyword>
<dbReference type="Pfam" id="PF02922">
    <property type="entry name" value="CBM_48"/>
    <property type="match status" value="1"/>
</dbReference>
<dbReference type="PANTHER" id="PTHR43651:SF3">
    <property type="entry name" value="1,4-ALPHA-GLUCAN-BRANCHING ENZYME"/>
    <property type="match status" value="1"/>
</dbReference>
<reference evidence="12 13" key="1">
    <citation type="journal article" date="2015" name="Microbiome">
        <title>Genomic resolution of linkages in carbon, nitrogen, and sulfur cycling among widespread estuary sediment bacteria.</title>
        <authorList>
            <person name="Baker B.J."/>
            <person name="Lazar C.S."/>
            <person name="Teske A.P."/>
            <person name="Dick G.J."/>
        </authorList>
    </citation>
    <scope>NUCLEOTIDE SEQUENCE [LARGE SCALE GENOMIC DNA]</scope>
    <source>
        <strain evidence="12">DG_24</strain>
    </source>
</reference>
<dbReference type="PIRSF" id="PIRSF000463">
    <property type="entry name" value="GlgB"/>
    <property type="match status" value="1"/>
</dbReference>
<evidence type="ECO:0000256" key="3">
    <source>
        <dbReference type="ARBA" id="ARBA00009000"/>
    </source>
</evidence>
<accession>A0A0S7WP74</accession>
<keyword evidence="5 9" id="KW-0328">Glycosyltransferase</keyword>
<dbReference type="NCBIfam" id="NF008967">
    <property type="entry name" value="PRK12313.1"/>
    <property type="match status" value="1"/>
</dbReference>
<evidence type="ECO:0000256" key="2">
    <source>
        <dbReference type="ARBA" id="ARBA00004964"/>
    </source>
</evidence>
<dbReference type="SMART" id="SM00642">
    <property type="entry name" value="Aamy"/>
    <property type="match status" value="1"/>
</dbReference>
<protein>
    <recommendedName>
        <fullName evidence="9">1,4-alpha-glucan branching enzyme GlgB</fullName>
        <ecNumber evidence="9">2.4.1.18</ecNumber>
    </recommendedName>
    <alternativeName>
        <fullName evidence="9">1,4-alpha-D-glucan:1,4-alpha-D-glucan 6-glucosyl-transferase</fullName>
    </alternativeName>
    <alternativeName>
        <fullName evidence="9">Alpha-(1-&gt;4)-glucan branching enzyme</fullName>
    </alternativeName>
    <alternativeName>
        <fullName evidence="9">Glycogen branching enzyme</fullName>
        <shortName evidence="9">BE</shortName>
    </alternativeName>
</protein>
<evidence type="ECO:0000256" key="4">
    <source>
        <dbReference type="ARBA" id="ARBA00022600"/>
    </source>
</evidence>
<dbReference type="FunFam" id="2.60.40.1180:FF:000002">
    <property type="entry name" value="1,4-alpha-glucan branching enzyme GlgB"/>
    <property type="match status" value="1"/>
</dbReference>
<dbReference type="FunFam" id="2.60.40.10:FF:000169">
    <property type="entry name" value="1,4-alpha-glucan branching enzyme GlgB"/>
    <property type="match status" value="1"/>
</dbReference>
<dbReference type="GO" id="GO:0003844">
    <property type="term" value="F:1,4-alpha-glucan branching enzyme activity"/>
    <property type="evidence" value="ECO:0007669"/>
    <property type="project" value="UniProtKB-UniRule"/>
</dbReference>
<dbReference type="Pfam" id="PF00128">
    <property type="entry name" value="Alpha-amylase"/>
    <property type="match status" value="2"/>
</dbReference>
<dbReference type="EC" id="2.4.1.18" evidence="9"/>
<comment type="caution">
    <text evidence="12">The sequence shown here is derived from an EMBL/GenBank/DDBJ whole genome shotgun (WGS) entry which is preliminary data.</text>
</comment>
<dbReference type="Gene3D" id="2.60.40.1180">
    <property type="entry name" value="Golgi alpha-mannosidase II"/>
    <property type="match status" value="1"/>
</dbReference>
<evidence type="ECO:0000256" key="6">
    <source>
        <dbReference type="ARBA" id="ARBA00022679"/>
    </source>
</evidence>
<evidence type="ECO:0000313" key="12">
    <source>
        <dbReference type="EMBL" id="KPJ51981.1"/>
    </source>
</evidence>
<evidence type="ECO:0000256" key="9">
    <source>
        <dbReference type="HAMAP-Rule" id="MF_00685"/>
    </source>
</evidence>
<dbReference type="PANTHER" id="PTHR43651">
    <property type="entry name" value="1,4-ALPHA-GLUCAN-BRANCHING ENZYME"/>
    <property type="match status" value="1"/>
</dbReference>
<keyword evidence="4 9" id="KW-0321">Glycogen metabolism</keyword>
<dbReference type="CDD" id="cd02855">
    <property type="entry name" value="E_set_GBE_prok_N"/>
    <property type="match status" value="1"/>
</dbReference>
<dbReference type="UniPathway" id="UPA00164"/>
<dbReference type="Gene3D" id="3.20.20.80">
    <property type="entry name" value="Glycosidases"/>
    <property type="match status" value="1"/>
</dbReference>
<dbReference type="GO" id="GO:0005829">
    <property type="term" value="C:cytosol"/>
    <property type="evidence" value="ECO:0007669"/>
    <property type="project" value="TreeGrafter"/>
</dbReference>
<dbReference type="GO" id="GO:0005978">
    <property type="term" value="P:glycogen biosynthetic process"/>
    <property type="evidence" value="ECO:0007669"/>
    <property type="project" value="UniProtKB-UniRule"/>
</dbReference>
<evidence type="ECO:0000256" key="8">
    <source>
        <dbReference type="ARBA" id="ARBA00023277"/>
    </source>
</evidence>
<dbReference type="NCBIfam" id="NF003811">
    <property type="entry name" value="PRK05402.1"/>
    <property type="match status" value="1"/>
</dbReference>
<keyword evidence="8 9" id="KW-0119">Carbohydrate metabolism</keyword>
<comment type="function">
    <text evidence="9">Catalyzes the formation of the alpha-1,6-glucosidic linkages in glycogen by scission of a 1,4-alpha-linked oligosaccharide from growing alpha-1,4-glucan chains and the subsequent attachment of the oligosaccharide to the alpha-1,6 position.</text>
</comment>
<sequence>MAKRRRKAIYGVTLLTDHDVYLFKEGSHYKLYDKLGSHPLKVEGKAGTLFAVWAPNAERVSVIGDFNEWCPDAHPLSPRWDESGIWEGFIPGVRKGAVYKYHIVSKHGGHVVDKGDPFALLWQTPPETASVVWDLAYKWGDREWMERRKDANALDAPMSIYEVHLGSWRRVPDEGYRFLTYRELAEELVAHVKEMGFTHVEFLPVMEHPFYGSWGYQTTGYFAPTSRYGMPQDFMYLVDRLHQEGIGVILDWVPSHFPSDEHGLVFFDGTNLYEHMDWREGFHPDWESYIFNYGRSEVRNFLASSALFWLDRYHVDGLRVDAVASMLYRDYSRKEGEWIPNRFGGRENLEAIDFIRRLNETIYGHFPDAITVAEESTAWPMVSRPTYLGGLGFGLKWKMGWMHDTLVYMSKDPIYRKYQHDQLTFSMWYAFWENFVLPLSHDEVVHGKGSLVGKMPGDEWQKMANLRLLFGYQYTHPGKKLLFMGSEWAQWNEWYHEASLDWHLTQYAPHQGVMDWVRDLNRAYRTEPALYEIDFAQEGFQWLDCRDWEQSILSYLRRGRSPGDELLVVCNFTPVPRTNYRAGVPRGGFWREILNSDAACYRGSGTGNWGGVHAAPLPYHGFDHSLSLTVPPLGMIVLKGEE</sequence>
<dbReference type="GO" id="GO:0004553">
    <property type="term" value="F:hydrolase activity, hydrolyzing O-glycosyl compounds"/>
    <property type="evidence" value="ECO:0007669"/>
    <property type="project" value="InterPro"/>
</dbReference>
<dbReference type="STRING" id="1703770.AMJ39_08890"/>
<comment type="pathway">
    <text evidence="2 9">Glycan biosynthesis; glycogen biosynthesis.</text>
</comment>
<dbReference type="InterPro" id="IPR013780">
    <property type="entry name" value="Glyco_hydro_b"/>
</dbReference>
<name>A0A0S7WP74_UNCT6</name>
<dbReference type="InterPro" id="IPR013783">
    <property type="entry name" value="Ig-like_fold"/>
</dbReference>
<dbReference type="PATRIC" id="fig|1703770.3.peg.883"/>
<dbReference type="Gene3D" id="2.60.40.10">
    <property type="entry name" value="Immunoglobulins"/>
    <property type="match status" value="1"/>
</dbReference>
<dbReference type="FunFam" id="3.20.20.80:FF:000003">
    <property type="entry name" value="1,4-alpha-glucan branching enzyme GlgB"/>
    <property type="match status" value="1"/>
</dbReference>
<dbReference type="SUPFAM" id="SSF51445">
    <property type="entry name" value="(Trans)glycosidases"/>
    <property type="match status" value="1"/>
</dbReference>
<dbReference type="InterPro" id="IPR006407">
    <property type="entry name" value="GlgB"/>
</dbReference>
<dbReference type="InterPro" id="IPR006048">
    <property type="entry name" value="A-amylase/branching_C"/>
</dbReference>
<dbReference type="EMBL" id="LIZS01000084">
    <property type="protein sequence ID" value="KPJ51981.1"/>
    <property type="molecule type" value="Genomic_DNA"/>
</dbReference>
<evidence type="ECO:0000256" key="1">
    <source>
        <dbReference type="ARBA" id="ARBA00000826"/>
    </source>
</evidence>
<evidence type="ECO:0000256" key="7">
    <source>
        <dbReference type="ARBA" id="ARBA00023056"/>
    </source>
</evidence>
<organism evidence="12 13">
    <name type="scientific">candidate division TA06 bacterium DG_24</name>
    <dbReference type="NCBI Taxonomy" id="1703770"/>
    <lineage>
        <taxon>Bacteria</taxon>
        <taxon>Bacteria division TA06</taxon>
    </lineage>
</organism>
<keyword evidence="6 9" id="KW-0808">Transferase</keyword>
<evidence type="ECO:0000256" key="10">
    <source>
        <dbReference type="PIRSR" id="PIRSR000463-1"/>
    </source>
</evidence>
<dbReference type="CDD" id="cd11322">
    <property type="entry name" value="AmyAc_Glg_BE"/>
    <property type="match status" value="1"/>
</dbReference>
<feature type="active site" description="Proton donor" evidence="9 10">
    <location>
        <position position="374"/>
    </location>
</feature>
<gene>
    <name evidence="9" type="primary">glgB</name>
    <name evidence="12" type="ORF">AMJ39_08890</name>
</gene>
<comment type="similarity">
    <text evidence="3 9">Belongs to the glycosyl hydrolase 13 family. GlgB subfamily.</text>
</comment>
<dbReference type="InterPro" id="IPR004193">
    <property type="entry name" value="Glyco_hydro_13_N"/>
</dbReference>
<proteinExistence type="inferred from homology"/>
<evidence type="ECO:0000256" key="5">
    <source>
        <dbReference type="ARBA" id="ARBA00022676"/>
    </source>
</evidence>
<feature type="active site" description="Nucleophile" evidence="9 10">
    <location>
        <position position="321"/>
    </location>
</feature>
<dbReference type="SUPFAM" id="SSF51011">
    <property type="entry name" value="Glycosyl hydrolase domain"/>
    <property type="match status" value="1"/>
</dbReference>
<dbReference type="AlphaFoldDB" id="A0A0S7WP74"/>
<dbReference type="InterPro" id="IPR044143">
    <property type="entry name" value="GlgB_N_E_set_prok"/>
</dbReference>
<dbReference type="GO" id="GO:0043169">
    <property type="term" value="F:cation binding"/>
    <property type="evidence" value="ECO:0007669"/>
    <property type="project" value="InterPro"/>
</dbReference>
<dbReference type="Proteomes" id="UP000052008">
    <property type="component" value="Unassembled WGS sequence"/>
</dbReference>
<comment type="catalytic activity">
    <reaction evidence="1 9">
        <text>Transfers a segment of a (1-&gt;4)-alpha-D-glucan chain to a primary hydroxy group in a similar glucan chain.</text>
        <dbReference type="EC" id="2.4.1.18"/>
    </reaction>
</comment>
<dbReference type="NCBIfam" id="TIGR01515">
    <property type="entry name" value="branching_enzym"/>
    <property type="match status" value="1"/>
</dbReference>
<dbReference type="InterPro" id="IPR006047">
    <property type="entry name" value="GH13_cat_dom"/>
</dbReference>
<dbReference type="HAMAP" id="MF_00685">
    <property type="entry name" value="GlgB"/>
    <property type="match status" value="1"/>
</dbReference>